<organism evidence="9 10">
    <name type="scientific">Streptomyces radiopugnans</name>
    <dbReference type="NCBI Taxonomy" id="403935"/>
    <lineage>
        <taxon>Bacteria</taxon>
        <taxon>Bacillati</taxon>
        <taxon>Actinomycetota</taxon>
        <taxon>Actinomycetes</taxon>
        <taxon>Kitasatosporales</taxon>
        <taxon>Streptomycetaceae</taxon>
        <taxon>Streptomyces</taxon>
    </lineage>
</organism>
<evidence type="ECO:0000256" key="5">
    <source>
        <dbReference type="ARBA" id="ARBA00022989"/>
    </source>
</evidence>
<comment type="subcellular location">
    <subcellularLocation>
        <location evidence="1">Endomembrane system</location>
        <topology evidence="1">Multi-pass membrane protein</topology>
    </subcellularLocation>
</comment>
<dbReference type="EMBL" id="FOET01000005">
    <property type="protein sequence ID" value="SEQ27137.1"/>
    <property type="molecule type" value="Genomic_DNA"/>
</dbReference>
<evidence type="ECO:0000256" key="7">
    <source>
        <dbReference type="SAM" id="MobiDB-lite"/>
    </source>
</evidence>
<proteinExistence type="inferred from homology"/>
<dbReference type="Pfam" id="PF00860">
    <property type="entry name" value="Xan_ur_permease"/>
    <property type="match status" value="1"/>
</dbReference>
<feature type="transmembrane region" description="Helical" evidence="8">
    <location>
        <begin position="469"/>
        <end position="486"/>
    </location>
</feature>
<feature type="transmembrane region" description="Helical" evidence="8">
    <location>
        <begin position="382"/>
        <end position="413"/>
    </location>
</feature>
<evidence type="ECO:0000256" key="1">
    <source>
        <dbReference type="ARBA" id="ARBA00004127"/>
    </source>
</evidence>
<comment type="similarity">
    <text evidence="2">Belongs to the nucleobase:cation symporter-2 (NCS2) (TC 2.A.40) family. Azg-like subfamily.</text>
</comment>
<dbReference type="PANTHER" id="PTHR43337:SF1">
    <property type="entry name" value="XANTHINE_URACIL PERMEASE C887.17-RELATED"/>
    <property type="match status" value="1"/>
</dbReference>
<feature type="transmembrane region" description="Helical" evidence="8">
    <location>
        <begin position="285"/>
        <end position="306"/>
    </location>
</feature>
<dbReference type="GO" id="GO:0012505">
    <property type="term" value="C:endomembrane system"/>
    <property type="evidence" value="ECO:0007669"/>
    <property type="project" value="UniProtKB-SubCell"/>
</dbReference>
<gene>
    <name evidence="9" type="ORF">SAMN05216481_105218</name>
</gene>
<feature type="transmembrane region" description="Helical" evidence="8">
    <location>
        <begin position="133"/>
        <end position="152"/>
    </location>
</feature>
<evidence type="ECO:0000256" key="4">
    <source>
        <dbReference type="ARBA" id="ARBA00022692"/>
    </source>
</evidence>
<keyword evidence="4 8" id="KW-0812">Transmembrane</keyword>
<feature type="transmembrane region" description="Helical" evidence="8">
    <location>
        <begin position="208"/>
        <end position="228"/>
    </location>
</feature>
<accession>A0A1H9ENH9</accession>
<dbReference type="InterPro" id="IPR006043">
    <property type="entry name" value="NCS2"/>
</dbReference>
<keyword evidence="6 8" id="KW-0472">Membrane</keyword>
<evidence type="ECO:0000256" key="3">
    <source>
        <dbReference type="ARBA" id="ARBA00022448"/>
    </source>
</evidence>
<evidence type="ECO:0000313" key="9">
    <source>
        <dbReference type="EMBL" id="SEQ27137.1"/>
    </source>
</evidence>
<dbReference type="RefSeq" id="WP_093658972.1">
    <property type="nucleotide sequence ID" value="NZ_FOET01000005.1"/>
</dbReference>
<evidence type="ECO:0000256" key="6">
    <source>
        <dbReference type="ARBA" id="ARBA00023136"/>
    </source>
</evidence>
<keyword evidence="3" id="KW-0813">Transport</keyword>
<protein>
    <submittedName>
        <fullName evidence="9">Putative MFS transporter, AGZA family, xanthine/uracil permease</fullName>
    </submittedName>
</protein>
<evidence type="ECO:0000256" key="8">
    <source>
        <dbReference type="SAM" id="Phobius"/>
    </source>
</evidence>
<feature type="transmembrane region" description="Helical" evidence="8">
    <location>
        <begin position="85"/>
        <end position="113"/>
    </location>
</feature>
<evidence type="ECO:0000256" key="2">
    <source>
        <dbReference type="ARBA" id="ARBA00005697"/>
    </source>
</evidence>
<dbReference type="GO" id="GO:0005886">
    <property type="term" value="C:plasma membrane"/>
    <property type="evidence" value="ECO:0007669"/>
    <property type="project" value="TreeGrafter"/>
</dbReference>
<feature type="transmembrane region" description="Helical" evidence="8">
    <location>
        <begin position="52"/>
        <end position="73"/>
    </location>
</feature>
<feature type="region of interest" description="Disordered" evidence="7">
    <location>
        <begin position="1"/>
        <end position="31"/>
    </location>
</feature>
<dbReference type="Proteomes" id="UP000199055">
    <property type="component" value="Unassembled WGS sequence"/>
</dbReference>
<dbReference type="GO" id="GO:0005345">
    <property type="term" value="F:purine nucleobase transmembrane transporter activity"/>
    <property type="evidence" value="ECO:0007669"/>
    <property type="project" value="TreeGrafter"/>
</dbReference>
<reference evidence="9 10" key="1">
    <citation type="submission" date="2016-10" db="EMBL/GenBank/DDBJ databases">
        <authorList>
            <person name="de Groot N.N."/>
        </authorList>
    </citation>
    <scope>NUCLEOTIDE SEQUENCE [LARGE SCALE GENOMIC DNA]</scope>
    <source>
        <strain evidence="9 10">CGMCC 4.3519</strain>
    </source>
</reference>
<keyword evidence="10" id="KW-1185">Reference proteome</keyword>
<evidence type="ECO:0000313" key="10">
    <source>
        <dbReference type="Proteomes" id="UP000199055"/>
    </source>
</evidence>
<feature type="transmembrane region" description="Helical" evidence="8">
    <location>
        <begin position="235"/>
        <end position="253"/>
    </location>
</feature>
<name>A0A1H9ENH9_9ACTN</name>
<feature type="transmembrane region" description="Helical" evidence="8">
    <location>
        <begin position="433"/>
        <end position="457"/>
    </location>
</feature>
<feature type="compositionally biased region" description="Low complexity" evidence="7">
    <location>
        <begin position="1"/>
        <end position="24"/>
    </location>
</feature>
<sequence>MSAPATDTPATPDTPGTPGNDPGTQSPGNGIDRFFKISERGSTVGRELRGGLATFFAMAYIVVLNPIILGAGTDKFGQQLDNAQLVTATALMAGLTTILMGVIGNVPIALAAGLGINAVVSLQLAPQMSWPDAMGMVVLAGLVLMLLVASGLRERVMDAIPGGLRRAIAIGIGLFITLIGLVDSGFVTRNPDAAHTTVPLGLGQGGHLTGWPVLVFVLGLALTFVLVIRKTKGAILISIVVMTVVAVVINAVARIPDAAWGLAVPNVPESIVSTPDFGLIGEVSLFGGFAEVGVLTGSLFVFTVLLSGFFDAMGTIIGVGHEAKLTDEQGRLPGMGRILMTDGVAVAGGGFGSCSANTCFVESTAGVGEGARTGLANIMTGALFLLALVFTPLATVVPSHAATPALVVVGFLIMASNVREIDWSDQTVAVPAFLTLISMPFTYSITNGIGIGVLSYILLRAATGRFREIPWLLNAVGACFLVYFLLDPIQQVLGIG</sequence>
<dbReference type="STRING" id="403935.SAMN05216481_105218"/>
<dbReference type="AlphaFoldDB" id="A0A1H9ENH9"/>
<feature type="transmembrane region" description="Helical" evidence="8">
    <location>
        <begin position="164"/>
        <end position="188"/>
    </location>
</feature>
<dbReference type="PANTHER" id="PTHR43337">
    <property type="entry name" value="XANTHINE/URACIL PERMEASE C887.17-RELATED"/>
    <property type="match status" value="1"/>
</dbReference>
<dbReference type="InterPro" id="IPR045018">
    <property type="entry name" value="Azg-like"/>
</dbReference>
<keyword evidence="5 8" id="KW-1133">Transmembrane helix</keyword>